<name>A0ABR0AXG8_9CRUS</name>
<keyword evidence="2" id="KW-1185">Reference proteome</keyword>
<gene>
    <name evidence="1" type="ORF">OUZ56_022769</name>
</gene>
<reference evidence="1 2" key="1">
    <citation type="journal article" date="2023" name="Nucleic Acids Res.">
        <title>The hologenome of Daphnia magna reveals possible DNA methylation and microbiome-mediated evolution of the host genome.</title>
        <authorList>
            <person name="Chaturvedi A."/>
            <person name="Li X."/>
            <person name="Dhandapani V."/>
            <person name="Marshall H."/>
            <person name="Kissane S."/>
            <person name="Cuenca-Cambronero M."/>
            <person name="Asole G."/>
            <person name="Calvet F."/>
            <person name="Ruiz-Romero M."/>
            <person name="Marangio P."/>
            <person name="Guigo R."/>
            <person name="Rago D."/>
            <person name="Mirbahai L."/>
            <person name="Eastwood N."/>
            <person name="Colbourne J.K."/>
            <person name="Zhou J."/>
            <person name="Mallon E."/>
            <person name="Orsini L."/>
        </authorList>
    </citation>
    <scope>NUCLEOTIDE SEQUENCE [LARGE SCALE GENOMIC DNA]</scope>
    <source>
        <strain evidence="1">LRV0_1</strain>
    </source>
</reference>
<evidence type="ECO:0000313" key="2">
    <source>
        <dbReference type="Proteomes" id="UP001234178"/>
    </source>
</evidence>
<protein>
    <submittedName>
        <fullName evidence="1">Uncharacterized protein</fullName>
    </submittedName>
</protein>
<sequence>MDICATTTNEQPRCCEKRIRPPGIHDNFTQMEETFVTNRATGKKKRYLLGDENCSGHPFVVRMKIEKRIWTKNVMMM</sequence>
<dbReference type="Proteomes" id="UP001234178">
    <property type="component" value="Unassembled WGS sequence"/>
</dbReference>
<comment type="caution">
    <text evidence="1">The sequence shown here is derived from an EMBL/GenBank/DDBJ whole genome shotgun (WGS) entry which is preliminary data.</text>
</comment>
<organism evidence="1 2">
    <name type="scientific">Daphnia magna</name>
    <dbReference type="NCBI Taxonomy" id="35525"/>
    <lineage>
        <taxon>Eukaryota</taxon>
        <taxon>Metazoa</taxon>
        <taxon>Ecdysozoa</taxon>
        <taxon>Arthropoda</taxon>
        <taxon>Crustacea</taxon>
        <taxon>Branchiopoda</taxon>
        <taxon>Diplostraca</taxon>
        <taxon>Cladocera</taxon>
        <taxon>Anomopoda</taxon>
        <taxon>Daphniidae</taxon>
        <taxon>Daphnia</taxon>
    </lineage>
</organism>
<accession>A0ABR0AXG8</accession>
<proteinExistence type="predicted"/>
<evidence type="ECO:0000313" key="1">
    <source>
        <dbReference type="EMBL" id="KAK4029809.1"/>
    </source>
</evidence>
<dbReference type="EMBL" id="JAOYFB010000039">
    <property type="protein sequence ID" value="KAK4029809.1"/>
    <property type="molecule type" value="Genomic_DNA"/>
</dbReference>